<sequence length="174" mass="19300">MDLLLWLIDESVAASRDRTSAYRSSLEFLTRQHTRRWLRHPAALDLMHYTNFQLDSLRVQGLVEKDADGSGYRACPAALAEVDRYATEERRHAASQALQHWVILIGGLALVAAAAQAAANIKQAWFDKQETGGAVEQRLPSSNAVPSPESAATAHHDARGHQRDEPHNNARESQ</sequence>
<evidence type="ECO:0000313" key="2">
    <source>
        <dbReference type="EMBL" id="MDN7795321.1"/>
    </source>
</evidence>
<dbReference type="AlphaFoldDB" id="A0AAW7SXL2"/>
<feature type="region of interest" description="Disordered" evidence="1">
    <location>
        <begin position="132"/>
        <end position="174"/>
    </location>
</feature>
<evidence type="ECO:0000313" key="3">
    <source>
        <dbReference type="Proteomes" id="UP001171620"/>
    </source>
</evidence>
<dbReference type="RefSeq" id="WP_226146168.1">
    <property type="nucleotide sequence ID" value="NZ_CADFFI010000012.1"/>
</dbReference>
<name>A0AAW7SXL2_BURVI</name>
<dbReference type="EMBL" id="JAUJRV010000005">
    <property type="protein sequence ID" value="MDN7795321.1"/>
    <property type="molecule type" value="Genomic_DNA"/>
</dbReference>
<reference evidence="2" key="1">
    <citation type="submission" date="2023-07" db="EMBL/GenBank/DDBJ databases">
        <title>A collection of bacterial strains from the Burkholderia cepacia Research Laboratory and Repository.</title>
        <authorList>
            <person name="Lipuma J."/>
            <person name="Spilker T."/>
            <person name="Caverly L."/>
        </authorList>
    </citation>
    <scope>NUCLEOTIDE SEQUENCE</scope>
    <source>
        <strain evidence="2">AU44268</strain>
    </source>
</reference>
<comment type="caution">
    <text evidence="2">The sequence shown here is derived from an EMBL/GenBank/DDBJ whole genome shotgun (WGS) entry which is preliminary data.</text>
</comment>
<proteinExistence type="predicted"/>
<organism evidence="2 3">
    <name type="scientific">Burkholderia vietnamiensis</name>
    <dbReference type="NCBI Taxonomy" id="60552"/>
    <lineage>
        <taxon>Bacteria</taxon>
        <taxon>Pseudomonadati</taxon>
        <taxon>Pseudomonadota</taxon>
        <taxon>Betaproteobacteria</taxon>
        <taxon>Burkholderiales</taxon>
        <taxon>Burkholderiaceae</taxon>
        <taxon>Burkholderia</taxon>
        <taxon>Burkholderia cepacia complex</taxon>
    </lineage>
</organism>
<accession>A0AAW7SXL2</accession>
<evidence type="ECO:0000256" key="1">
    <source>
        <dbReference type="SAM" id="MobiDB-lite"/>
    </source>
</evidence>
<gene>
    <name evidence="2" type="ORF">QZM33_10245</name>
</gene>
<dbReference type="Proteomes" id="UP001171620">
    <property type="component" value="Unassembled WGS sequence"/>
</dbReference>
<feature type="compositionally biased region" description="Basic and acidic residues" evidence="1">
    <location>
        <begin position="154"/>
        <end position="174"/>
    </location>
</feature>
<evidence type="ECO:0008006" key="4">
    <source>
        <dbReference type="Google" id="ProtNLM"/>
    </source>
</evidence>
<protein>
    <recommendedName>
        <fullName evidence="4">DUF2087 domain-containing protein</fullName>
    </recommendedName>
</protein>